<reference evidence="3 4" key="1">
    <citation type="submission" date="2018-10" db="EMBL/GenBank/DDBJ databases">
        <title>Anaerotruncus faecis sp. nov., isolated from human feces.</title>
        <authorList>
            <person name="Wang Y.-J."/>
        </authorList>
    </citation>
    <scope>NUCLEOTIDE SEQUENCE [LARGE SCALE GENOMIC DNA]</scope>
    <source>
        <strain evidence="3 4">22A2-44</strain>
    </source>
</reference>
<keyword evidence="1" id="KW-0812">Transmembrane</keyword>
<sequence length="262" mass="29188">MPQSHSAGKPGRVLLFDELRGLSILLVVIYHGAFDLIAVYGVRIPIFDAPLLQKFLQPLFAGLFVFISGAVSRYSRSNLRRGLACFACGLLITLVTGLLPMVPDRFGILHLLGASMVLFALLRPLLDRIPTAAGFLLFFTLFFFCRRVPDGVFGFPPLAAQLPESWYTASPWLFPLGFPQPWFESADYFPILPWTLLFFAGSYLGVWARAGRLPPFCYRGCLPSLQTVGRKSLWIYLLHQPVLVLLLGAFVWLARGVLGLPI</sequence>
<feature type="transmembrane region" description="Helical" evidence="1">
    <location>
        <begin position="83"/>
        <end position="102"/>
    </location>
</feature>
<organism evidence="3 4">
    <name type="scientific">Anaerotruncus massiliensis</name>
    <name type="common">ex Liu et al. 2021</name>
    <dbReference type="NCBI Taxonomy" id="2321404"/>
    <lineage>
        <taxon>Bacteria</taxon>
        <taxon>Bacillati</taxon>
        <taxon>Bacillota</taxon>
        <taxon>Clostridia</taxon>
        <taxon>Eubacteriales</taxon>
        <taxon>Oscillospiraceae</taxon>
        <taxon>Anaerotruncus</taxon>
    </lineage>
</organism>
<gene>
    <name evidence="3" type="ORF">D4A47_09305</name>
</gene>
<keyword evidence="1" id="KW-0472">Membrane</keyword>
<evidence type="ECO:0000256" key="1">
    <source>
        <dbReference type="SAM" id="Phobius"/>
    </source>
</evidence>
<accession>A0A498CQ56</accession>
<dbReference type="Pfam" id="PF07786">
    <property type="entry name" value="HGSNAT_cat"/>
    <property type="match status" value="1"/>
</dbReference>
<dbReference type="InterPro" id="IPR012429">
    <property type="entry name" value="HGSNAT_cat"/>
</dbReference>
<protein>
    <submittedName>
        <fullName evidence="3">DUF1624 domain-containing protein</fullName>
    </submittedName>
</protein>
<feature type="transmembrane region" description="Helical" evidence="1">
    <location>
        <begin position="108"/>
        <end position="126"/>
    </location>
</feature>
<dbReference type="Proteomes" id="UP000276301">
    <property type="component" value="Unassembled WGS sequence"/>
</dbReference>
<dbReference type="EMBL" id="RCHT01000016">
    <property type="protein sequence ID" value="RLL10156.1"/>
    <property type="molecule type" value="Genomic_DNA"/>
</dbReference>
<keyword evidence="1" id="KW-1133">Transmembrane helix</keyword>
<feature type="transmembrane region" description="Helical" evidence="1">
    <location>
        <begin position="133"/>
        <end position="149"/>
    </location>
</feature>
<evidence type="ECO:0000313" key="4">
    <source>
        <dbReference type="Proteomes" id="UP000276301"/>
    </source>
</evidence>
<feature type="domain" description="Heparan-alpha-glucosaminide N-acetyltransferase catalytic" evidence="2">
    <location>
        <begin position="12"/>
        <end position="241"/>
    </location>
</feature>
<feature type="transmembrane region" description="Helical" evidence="1">
    <location>
        <begin position="55"/>
        <end position="71"/>
    </location>
</feature>
<evidence type="ECO:0000259" key="2">
    <source>
        <dbReference type="Pfam" id="PF07786"/>
    </source>
</evidence>
<evidence type="ECO:0000313" key="3">
    <source>
        <dbReference type="EMBL" id="RLL10156.1"/>
    </source>
</evidence>
<keyword evidence="4" id="KW-1185">Reference proteome</keyword>
<feature type="transmembrane region" description="Helical" evidence="1">
    <location>
        <begin position="21"/>
        <end position="43"/>
    </location>
</feature>
<dbReference type="AlphaFoldDB" id="A0A498CQ56"/>
<name>A0A498CQ56_9FIRM</name>
<feature type="transmembrane region" description="Helical" evidence="1">
    <location>
        <begin position="191"/>
        <end position="212"/>
    </location>
</feature>
<dbReference type="RefSeq" id="WP_121587079.1">
    <property type="nucleotide sequence ID" value="NZ_RCHT01000016.1"/>
</dbReference>
<feature type="transmembrane region" description="Helical" evidence="1">
    <location>
        <begin position="233"/>
        <end position="254"/>
    </location>
</feature>
<comment type="caution">
    <text evidence="3">The sequence shown here is derived from an EMBL/GenBank/DDBJ whole genome shotgun (WGS) entry which is preliminary data.</text>
</comment>
<proteinExistence type="predicted"/>